<dbReference type="KEGG" id="vcw:GJQ55_06910"/>
<reference evidence="1 2" key="1">
    <citation type="submission" date="2019-11" db="EMBL/GenBank/DDBJ databases">
        <title>Venatorbacter sp. nov. a predator of Campylobacter and other Gram-negative bacteria.</title>
        <authorList>
            <person name="Saeedi A."/>
            <person name="Cummings N.J."/>
            <person name="Connerton I.F."/>
            <person name="Connerton P.L."/>
        </authorList>
    </citation>
    <scope>NUCLEOTIDE SEQUENCE [LARGE SCALE GENOMIC DNA]</scope>
    <source>
        <strain evidence="1">XL5</strain>
    </source>
</reference>
<name>A0A9E8FRR9_9GAMM</name>
<protein>
    <submittedName>
        <fullName evidence="1">Uncharacterized protein</fullName>
    </submittedName>
</protein>
<keyword evidence="2" id="KW-1185">Reference proteome</keyword>
<proteinExistence type="predicted"/>
<evidence type="ECO:0000313" key="1">
    <source>
        <dbReference type="EMBL" id="QQD24222.1"/>
    </source>
</evidence>
<gene>
    <name evidence="1" type="ORF">GJQ55_06910</name>
</gene>
<dbReference type="EMBL" id="CP046056">
    <property type="protein sequence ID" value="QQD24222.1"/>
    <property type="molecule type" value="Genomic_DNA"/>
</dbReference>
<organism evidence="1 2">
    <name type="scientific">Venatoribacter cucullus</name>
    <dbReference type="NCBI Taxonomy" id="2661630"/>
    <lineage>
        <taxon>Bacteria</taxon>
        <taxon>Pseudomonadati</taxon>
        <taxon>Pseudomonadota</taxon>
        <taxon>Gammaproteobacteria</taxon>
        <taxon>Oceanospirillales</taxon>
        <taxon>Oceanospirillaceae</taxon>
        <taxon>Venatoribacter</taxon>
    </lineage>
</organism>
<sequence>MRSIITGLLLLLPALLWARPEQVIRLEGISIQGNQEQPGVMTITPWREAPGTGRLQAPVKRYQQHWLQPLSAERLQQEMQQAGQALKPATPD</sequence>
<accession>A0A9E8FRR9</accession>
<dbReference type="AlphaFoldDB" id="A0A9E8FRR9"/>
<dbReference type="Proteomes" id="UP000596074">
    <property type="component" value="Chromosome"/>
</dbReference>
<dbReference type="RefSeq" id="WP_228344261.1">
    <property type="nucleotide sequence ID" value="NZ_CP045550.1"/>
</dbReference>
<evidence type="ECO:0000313" key="2">
    <source>
        <dbReference type="Proteomes" id="UP000596074"/>
    </source>
</evidence>